<name>A0A271IXP3_9BACT</name>
<accession>A0A271IXP3</accession>
<dbReference type="PRINTS" id="PR00038">
    <property type="entry name" value="HTHLUXR"/>
</dbReference>
<dbReference type="InterPro" id="IPR036388">
    <property type="entry name" value="WH-like_DNA-bd_sf"/>
</dbReference>
<dbReference type="SUPFAM" id="SSF46894">
    <property type="entry name" value="C-terminal effector domain of the bipartite response regulators"/>
    <property type="match status" value="1"/>
</dbReference>
<dbReference type="CDD" id="cd06170">
    <property type="entry name" value="LuxR_C_like"/>
    <property type="match status" value="1"/>
</dbReference>
<dbReference type="InterPro" id="IPR016032">
    <property type="entry name" value="Sig_transdc_resp-reg_C-effctor"/>
</dbReference>
<dbReference type="PANTHER" id="PTHR44688">
    <property type="entry name" value="DNA-BINDING TRANSCRIPTIONAL ACTIVATOR DEVR_DOSR"/>
    <property type="match status" value="1"/>
</dbReference>
<evidence type="ECO:0000259" key="4">
    <source>
        <dbReference type="PROSITE" id="PS50043"/>
    </source>
</evidence>
<evidence type="ECO:0000256" key="3">
    <source>
        <dbReference type="ARBA" id="ARBA00023163"/>
    </source>
</evidence>
<keyword evidence="2" id="KW-0238">DNA-binding</keyword>
<dbReference type="RefSeq" id="WP_218830414.1">
    <property type="nucleotide sequence ID" value="NZ_MQWD01000001.1"/>
</dbReference>
<gene>
    <name evidence="5" type="ORF">BSZ37_05715</name>
</gene>
<evidence type="ECO:0000313" key="6">
    <source>
        <dbReference type="Proteomes" id="UP000216339"/>
    </source>
</evidence>
<dbReference type="GO" id="GO:0003677">
    <property type="term" value="F:DNA binding"/>
    <property type="evidence" value="ECO:0007669"/>
    <property type="project" value="UniProtKB-KW"/>
</dbReference>
<keyword evidence="1" id="KW-0805">Transcription regulation</keyword>
<dbReference type="Gene3D" id="1.10.10.10">
    <property type="entry name" value="Winged helix-like DNA-binding domain superfamily/Winged helix DNA-binding domain"/>
    <property type="match status" value="1"/>
</dbReference>
<feature type="domain" description="HTH luxR-type" evidence="4">
    <location>
        <begin position="305"/>
        <end position="370"/>
    </location>
</feature>
<proteinExistence type="predicted"/>
<comment type="caution">
    <text evidence="5">The sequence shown here is derived from an EMBL/GenBank/DDBJ whole genome shotgun (WGS) entry which is preliminary data.</text>
</comment>
<dbReference type="SMART" id="SM00421">
    <property type="entry name" value="HTH_LUXR"/>
    <property type="match status" value="1"/>
</dbReference>
<reference evidence="5 6" key="1">
    <citation type="submission" date="2016-11" db="EMBL/GenBank/DDBJ databases">
        <title>Study of marine rhodopsin-containing bacteria.</title>
        <authorList>
            <person name="Yoshizawa S."/>
            <person name="Kumagai Y."/>
            <person name="Kogure K."/>
        </authorList>
    </citation>
    <scope>NUCLEOTIDE SEQUENCE [LARGE SCALE GENOMIC DNA]</scope>
    <source>
        <strain evidence="5 6">SAORIC-28</strain>
    </source>
</reference>
<dbReference type="Proteomes" id="UP000216339">
    <property type="component" value="Unassembled WGS sequence"/>
</dbReference>
<dbReference type="PROSITE" id="PS50043">
    <property type="entry name" value="HTH_LUXR_2"/>
    <property type="match status" value="1"/>
</dbReference>
<evidence type="ECO:0000256" key="1">
    <source>
        <dbReference type="ARBA" id="ARBA00023015"/>
    </source>
</evidence>
<dbReference type="GO" id="GO:0006355">
    <property type="term" value="P:regulation of DNA-templated transcription"/>
    <property type="evidence" value="ECO:0007669"/>
    <property type="project" value="InterPro"/>
</dbReference>
<dbReference type="PANTHER" id="PTHR44688:SF16">
    <property type="entry name" value="DNA-BINDING TRANSCRIPTIONAL ACTIVATOR DEVR_DOSR"/>
    <property type="match status" value="1"/>
</dbReference>
<dbReference type="Pfam" id="PF00196">
    <property type="entry name" value="GerE"/>
    <property type="match status" value="1"/>
</dbReference>
<evidence type="ECO:0000313" key="5">
    <source>
        <dbReference type="EMBL" id="PAP75972.1"/>
    </source>
</evidence>
<dbReference type="EMBL" id="MQWD01000001">
    <property type="protein sequence ID" value="PAP75972.1"/>
    <property type="molecule type" value="Genomic_DNA"/>
</dbReference>
<protein>
    <recommendedName>
        <fullName evidence="4">HTH luxR-type domain-containing protein</fullName>
    </recommendedName>
</protein>
<organism evidence="5 6">
    <name type="scientific">Rubrivirga marina</name>
    <dbReference type="NCBI Taxonomy" id="1196024"/>
    <lineage>
        <taxon>Bacteria</taxon>
        <taxon>Pseudomonadati</taxon>
        <taxon>Rhodothermota</taxon>
        <taxon>Rhodothermia</taxon>
        <taxon>Rhodothermales</taxon>
        <taxon>Rubricoccaceae</taxon>
        <taxon>Rubrivirga</taxon>
    </lineage>
</organism>
<evidence type="ECO:0000256" key="2">
    <source>
        <dbReference type="ARBA" id="ARBA00023125"/>
    </source>
</evidence>
<keyword evidence="3" id="KW-0804">Transcription</keyword>
<sequence>MFSSTDLARLEDASRLLLAPLAAPSVDAWRVSALDAGRRLFQADSAMFGLPHEGVAFYANDGVDGAVVPQMTAYIQERAKLQGQAPDPLINTFYERREKLGLEVFNREMMYDLVDHQHRTSEFYNEIWGRAGLDRVHVLYVDTPRGVANLHLHNLRRENPFGELGVAVLRLLLPSFKAGLDALGRLDAHRAALDAIGEPLAEFDADGCERYRNAALVRLLDGDPDRDRVAVEIAALARGLRRLGAPTARDRMAGPAVPPPVTREVRTATRSYRLRGTLLAEGTSGPGLLVTVTTAGGAVLPAEGVIRERLGLSAREAEVALLLAEGLTNAQVADRLFIAQATARRHTENVLGKLGVSTRAAVAPALLDAA</sequence>
<keyword evidence="6" id="KW-1185">Reference proteome</keyword>
<dbReference type="AlphaFoldDB" id="A0A271IXP3"/>
<dbReference type="InterPro" id="IPR000792">
    <property type="entry name" value="Tscrpt_reg_LuxR_C"/>
</dbReference>